<dbReference type="InterPro" id="IPR036148">
    <property type="entry name" value="MmgE/PrpD_sf"/>
</dbReference>
<dbReference type="eggNOG" id="arCOG04285">
    <property type="taxonomic scope" value="Archaea"/>
</dbReference>
<dbReference type="InterPro" id="IPR042188">
    <property type="entry name" value="MmgE/PrpD_sf_2"/>
</dbReference>
<gene>
    <name evidence="5" type="ORF">HSB1_34800</name>
</gene>
<dbReference type="Proteomes" id="UP000007813">
    <property type="component" value="Unassembled WGS sequence"/>
</dbReference>
<evidence type="ECO:0000256" key="1">
    <source>
        <dbReference type="ARBA" id="ARBA00006174"/>
    </source>
</evidence>
<evidence type="ECO:0000259" key="3">
    <source>
        <dbReference type="Pfam" id="PF03972"/>
    </source>
</evidence>
<name>J2ZYG9_9EURY</name>
<dbReference type="Pfam" id="PF19305">
    <property type="entry name" value="MmgE_PrpD_C"/>
    <property type="match status" value="1"/>
</dbReference>
<dbReference type="InterPro" id="IPR005656">
    <property type="entry name" value="MmgE_PrpD"/>
</dbReference>
<sequence length="465" mass="48855">MVKMNEPQERAAESGANAESESELDERSLASFVAALDTSAIPDRVADRASLTIADTVGVILGGTSDPAVAALTADWAAQNGGNATLFGTAGQRTSPYQAAFLNGTAGSVLELDEGHRFAAGHPAIHVLPALLADGESEFKSGQEFLTAFVAAYETAVRVARMVVPLTSAYHPHGVWGAVGAAAGVARLREFDAETTLHAMRIAANYAQHTRFEAATEGATVRNGYTGMSNLAGLVAADQAQAGFTGLTDGLARHLQSVADAEPERDALAAGLGELWEIERGYFKRHAACRYTHPVLDALTQIRADHDVSAADVDAVTVETYPAAATLSNPEPTNALQAKFSIPFAVGTVLTTGTTGKEAFTDEALTEDAYKLARRVTVTVADDVAARVPDERGARVRVTLDNGETLDASVRSARGGEHDPFTEAELRAKFDELVAPVVGSSHVDHLWGAAREPAAPRVLCTLTRA</sequence>
<dbReference type="InterPro" id="IPR042183">
    <property type="entry name" value="MmgE/PrpD_sf_1"/>
</dbReference>
<dbReference type="Gene3D" id="3.30.1330.120">
    <property type="entry name" value="2-methylcitrate dehydratase PrpD"/>
    <property type="match status" value="1"/>
</dbReference>
<accession>J2ZYG9</accession>
<reference evidence="5 6" key="1">
    <citation type="journal article" date="2012" name="J. Bacteriol.">
        <title>Draft Genome Sequence of the Extremely Halophilic Archaeon Halogranum salarium B-1T.</title>
        <authorList>
            <person name="Kim K.K."/>
            <person name="Lee K.C."/>
            <person name="Lee J.S."/>
        </authorList>
    </citation>
    <scope>NUCLEOTIDE SEQUENCE [LARGE SCALE GENOMIC DNA]</scope>
    <source>
        <strain evidence="5 6">B-1</strain>
    </source>
</reference>
<dbReference type="Pfam" id="PF03972">
    <property type="entry name" value="MmgE_PrpD_N"/>
    <property type="match status" value="1"/>
</dbReference>
<dbReference type="SUPFAM" id="SSF103378">
    <property type="entry name" value="2-methylcitrate dehydratase PrpD"/>
    <property type="match status" value="1"/>
</dbReference>
<evidence type="ECO:0000313" key="5">
    <source>
        <dbReference type="EMBL" id="EJN58063.1"/>
    </source>
</evidence>
<feature type="region of interest" description="Disordered" evidence="2">
    <location>
        <begin position="1"/>
        <end position="24"/>
    </location>
</feature>
<feature type="domain" description="MmgE/PrpD C-terminal" evidence="4">
    <location>
        <begin position="286"/>
        <end position="443"/>
    </location>
</feature>
<dbReference type="PATRIC" id="fig|1210908.3.peg.3316"/>
<dbReference type="InterPro" id="IPR045337">
    <property type="entry name" value="MmgE_PrpD_C"/>
</dbReference>
<evidence type="ECO:0000259" key="4">
    <source>
        <dbReference type="Pfam" id="PF19305"/>
    </source>
</evidence>
<proteinExistence type="inferred from homology"/>
<feature type="domain" description="MmgE/PrpD N-terminal" evidence="3">
    <location>
        <begin position="28"/>
        <end position="251"/>
    </location>
</feature>
<evidence type="ECO:0000313" key="6">
    <source>
        <dbReference type="Proteomes" id="UP000007813"/>
    </source>
</evidence>
<protein>
    <submittedName>
        <fullName evidence="5">MmgE/PrpD family protein</fullName>
    </submittedName>
</protein>
<comment type="caution">
    <text evidence="5">The sequence shown here is derived from an EMBL/GenBank/DDBJ whole genome shotgun (WGS) entry which is preliminary data.</text>
</comment>
<dbReference type="AlphaFoldDB" id="J2ZYG9"/>
<organism evidence="5 6">
    <name type="scientific">Halogranum salarium B-1</name>
    <dbReference type="NCBI Taxonomy" id="1210908"/>
    <lineage>
        <taxon>Archaea</taxon>
        <taxon>Methanobacteriati</taxon>
        <taxon>Methanobacteriota</taxon>
        <taxon>Stenosarchaea group</taxon>
        <taxon>Halobacteria</taxon>
        <taxon>Halobacteriales</taxon>
        <taxon>Haloferacaceae</taxon>
    </lineage>
</organism>
<dbReference type="PANTHER" id="PTHR16943:SF8">
    <property type="entry name" value="2-METHYLCITRATE DEHYDRATASE"/>
    <property type="match status" value="1"/>
</dbReference>
<dbReference type="Gene3D" id="1.10.4100.10">
    <property type="entry name" value="2-methylcitrate dehydratase PrpD"/>
    <property type="match status" value="1"/>
</dbReference>
<dbReference type="InterPro" id="IPR045336">
    <property type="entry name" value="MmgE_PrpD_N"/>
</dbReference>
<evidence type="ECO:0000256" key="2">
    <source>
        <dbReference type="SAM" id="MobiDB-lite"/>
    </source>
</evidence>
<dbReference type="GO" id="GO:0016829">
    <property type="term" value="F:lyase activity"/>
    <property type="evidence" value="ECO:0007669"/>
    <property type="project" value="InterPro"/>
</dbReference>
<dbReference type="EMBL" id="ALJD01000009">
    <property type="protein sequence ID" value="EJN58063.1"/>
    <property type="molecule type" value="Genomic_DNA"/>
</dbReference>
<feature type="compositionally biased region" description="Basic and acidic residues" evidence="2">
    <location>
        <begin position="1"/>
        <end position="12"/>
    </location>
</feature>
<dbReference type="PANTHER" id="PTHR16943">
    <property type="entry name" value="2-METHYLCITRATE DEHYDRATASE-RELATED"/>
    <property type="match status" value="1"/>
</dbReference>
<comment type="similarity">
    <text evidence="1">Belongs to the PrpD family.</text>
</comment>